<proteinExistence type="predicted"/>
<organism evidence="1">
    <name type="scientific">gut metagenome</name>
    <dbReference type="NCBI Taxonomy" id="749906"/>
    <lineage>
        <taxon>unclassified sequences</taxon>
        <taxon>metagenomes</taxon>
        <taxon>organismal metagenomes</taxon>
    </lineage>
</organism>
<dbReference type="AlphaFoldDB" id="J9G1B8"/>
<reference evidence="1" key="1">
    <citation type="journal article" date="2012" name="PLoS ONE">
        <title>Gene sets for utilization of primary and secondary nutrition supplies in the distal gut of endangered iberian lynx.</title>
        <authorList>
            <person name="Alcaide M."/>
            <person name="Messina E."/>
            <person name="Richter M."/>
            <person name="Bargiela R."/>
            <person name="Peplies J."/>
            <person name="Huws S.A."/>
            <person name="Newbold C.J."/>
            <person name="Golyshin P.N."/>
            <person name="Simon M.A."/>
            <person name="Lopez G."/>
            <person name="Yakimov M.M."/>
            <person name="Ferrer M."/>
        </authorList>
    </citation>
    <scope>NUCLEOTIDE SEQUENCE</scope>
</reference>
<dbReference type="EMBL" id="AMCI01003297">
    <property type="protein sequence ID" value="EJX00624.1"/>
    <property type="molecule type" value="Genomic_DNA"/>
</dbReference>
<protein>
    <submittedName>
        <fullName evidence="1">Uncharacterized protein</fullName>
    </submittedName>
</protein>
<sequence length="34" mass="4021">MCMRTNRRRPVLFASIMQAKNSFMFSNAITDRII</sequence>
<evidence type="ECO:0000313" key="1">
    <source>
        <dbReference type="EMBL" id="EJX00624.1"/>
    </source>
</evidence>
<comment type="caution">
    <text evidence="1">The sequence shown here is derived from an EMBL/GenBank/DDBJ whole genome shotgun (WGS) entry which is preliminary data.</text>
</comment>
<accession>J9G1B8</accession>
<name>J9G1B8_9ZZZZ</name>
<gene>
    <name evidence="1" type="ORF">EVA_11269</name>
</gene>